<reference evidence="1 2" key="1">
    <citation type="submission" date="2013-03" db="EMBL/GenBank/DDBJ databases">
        <title>The Genome Sequence of Enterococcus columbae ATCC_51263 (PacBio/Illumina hybrid assembly).</title>
        <authorList>
            <consortium name="The Broad Institute Genomics Platform"/>
            <consortium name="The Broad Institute Genome Sequencing Center for Infectious Disease"/>
            <person name="Earl A."/>
            <person name="Russ C."/>
            <person name="Gilmore M."/>
            <person name="Surin D."/>
            <person name="Walker B."/>
            <person name="Young S."/>
            <person name="Zeng Q."/>
            <person name="Gargeya S."/>
            <person name="Fitzgerald M."/>
            <person name="Haas B."/>
            <person name="Abouelleil A."/>
            <person name="Allen A.W."/>
            <person name="Alvarado L."/>
            <person name="Arachchi H.M."/>
            <person name="Berlin A.M."/>
            <person name="Chapman S.B."/>
            <person name="Gainer-Dewar J."/>
            <person name="Goldberg J."/>
            <person name="Griggs A."/>
            <person name="Gujja S."/>
            <person name="Hansen M."/>
            <person name="Howarth C."/>
            <person name="Imamovic A."/>
            <person name="Ireland A."/>
            <person name="Larimer J."/>
            <person name="McCowan C."/>
            <person name="Murphy C."/>
            <person name="Pearson M."/>
            <person name="Poon T.W."/>
            <person name="Priest M."/>
            <person name="Roberts A."/>
            <person name="Saif S."/>
            <person name="Shea T."/>
            <person name="Sisk P."/>
            <person name="Sykes S."/>
            <person name="Wortman J."/>
            <person name="Nusbaum C."/>
            <person name="Birren B."/>
        </authorList>
    </citation>
    <scope>NUCLEOTIDE SEQUENCE [LARGE SCALE GENOMIC DNA]</scope>
    <source>
        <strain evidence="1 2">ATCC 51263</strain>
    </source>
</reference>
<dbReference type="EMBL" id="ASWJ01000006">
    <property type="protein sequence ID" value="EOW83951.1"/>
    <property type="molecule type" value="Genomic_DNA"/>
</dbReference>
<organism evidence="1 2">
    <name type="scientific">Enterococcus columbae DSM 7374 = ATCC 51263</name>
    <dbReference type="NCBI Taxonomy" id="1121865"/>
    <lineage>
        <taxon>Bacteria</taxon>
        <taxon>Bacillati</taxon>
        <taxon>Bacillota</taxon>
        <taxon>Bacilli</taxon>
        <taxon>Lactobacillales</taxon>
        <taxon>Enterococcaceae</taxon>
        <taxon>Enterococcus</taxon>
    </lineage>
</organism>
<name>S0KL84_9ENTE</name>
<dbReference type="eggNOG" id="COG1887">
    <property type="taxonomic scope" value="Bacteria"/>
</dbReference>
<dbReference type="Proteomes" id="UP000014113">
    <property type="component" value="Unassembled WGS sequence"/>
</dbReference>
<dbReference type="OrthoDB" id="1662110at2"/>
<dbReference type="PATRIC" id="fig|1121865.3.peg.1698"/>
<proteinExistence type="predicted"/>
<dbReference type="AlphaFoldDB" id="S0KL84"/>
<dbReference type="RefSeq" id="WP_016183864.1">
    <property type="nucleotide sequence ID" value="NZ_JXKI01000003.1"/>
</dbReference>
<gene>
    <name evidence="1" type="ORF">I568_01398</name>
</gene>
<keyword evidence="2" id="KW-1185">Reference proteome</keyword>
<evidence type="ECO:0000313" key="1">
    <source>
        <dbReference type="EMBL" id="EOW83951.1"/>
    </source>
</evidence>
<comment type="caution">
    <text evidence="1">The sequence shown here is derived from an EMBL/GenBank/DDBJ whole genome shotgun (WGS) entry which is preliminary data.</text>
</comment>
<protein>
    <recommendedName>
        <fullName evidence="3">CDP-glycerol:poly(Glycerophosphate) glycerophosphotransferase</fullName>
    </recommendedName>
</protein>
<dbReference type="STRING" id="1121865.OMW_01755"/>
<accession>S0KL84</accession>
<sequence length="654" mass="75687">MDRNNVRLLIKEATFDTDTIYCVASEINLLFSINLATQKICLIDCLPIDLYSSLKSMNFNDGKLEFLVEEDEQNYCFLLKEQHWVKIESTTCLKNFSIIDSNLKLNFEKKLTDNKILTQDNEGYIYIDNIKIPTIINGNEVEKILKKHDLELPNCGKLVKEGMTFNLNDSLALFLNRTDSISKTQTKNGLKIWQSICSQIDENNTISFQIKNKMKHLLQLMTELQKILFHSLENKRFDDAIKAMESNHEGMDDLLKFARKVELPLTSFEESVNEYKQLIYAVYYLIENNKPINLNQIIVSFTDTLSKINSIVNEIDTKISIIFMPYKASMWSALESIWQSAISDKKAKVRVMPVPYFEKNSDGSFDNIVYEGADFPKNVDVFSYENLDWDSELVDVIFIHNPYDENNRITSIHPDFYISNLRKITQKVAYTPYFVHMEPSKNDAAAYENIKHYALTSGVVQADYIYLQSDNIKNYYTTVLTDIYGNETKDYWESKIFAYGSPMIDKILQIKNSKIDLPIEWKEKLYSEKGEKKKVVLYNTSIGAFLEDSENMLYKIKDTIDFFANEDECVLLWRPHPLMKTTIKAMRPELLELYNLIIDKYLEENSGIYDVSADVNRAVAIADLCYGDPGGLIPLSQQINVPVLIQNAKFLNVH</sequence>
<evidence type="ECO:0008006" key="3">
    <source>
        <dbReference type="Google" id="ProtNLM"/>
    </source>
</evidence>
<evidence type="ECO:0000313" key="2">
    <source>
        <dbReference type="Proteomes" id="UP000014113"/>
    </source>
</evidence>